<dbReference type="CDD" id="cd05819">
    <property type="entry name" value="NHL"/>
    <property type="match status" value="1"/>
</dbReference>
<dbReference type="SUPFAM" id="SSF81296">
    <property type="entry name" value="E set domains"/>
    <property type="match status" value="1"/>
</dbReference>
<gene>
    <name evidence="3" type="ORF">FJZ00_08475</name>
</gene>
<dbReference type="SUPFAM" id="SSF49373">
    <property type="entry name" value="Invasin/intimin cell-adhesion fragments"/>
    <property type="match status" value="1"/>
</dbReference>
<comment type="caution">
    <text evidence="3">The sequence shown here is derived from an EMBL/GenBank/DDBJ whole genome shotgun (WGS) entry which is preliminary data.</text>
</comment>
<dbReference type="SMART" id="SM00429">
    <property type="entry name" value="IPT"/>
    <property type="match status" value="1"/>
</dbReference>
<protein>
    <submittedName>
        <fullName evidence="3">IPT/TIG domain-containing protein</fullName>
    </submittedName>
</protein>
<dbReference type="InterPro" id="IPR003343">
    <property type="entry name" value="Big_2"/>
</dbReference>
<dbReference type="InterPro" id="IPR002909">
    <property type="entry name" value="IPT_dom"/>
</dbReference>
<dbReference type="Gene3D" id="2.60.40.1120">
    <property type="entry name" value="Carboxypeptidase-like, regulatory domain"/>
    <property type="match status" value="1"/>
</dbReference>
<dbReference type="Pfam" id="PF01833">
    <property type="entry name" value="TIG"/>
    <property type="match status" value="1"/>
</dbReference>
<keyword evidence="1" id="KW-0106">Calcium</keyword>
<proteinExistence type="predicted"/>
<evidence type="ECO:0000313" key="4">
    <source>
        <dbReference type="Proteomes" id="UP000703893"/>
    </source>
</evidence>
<reference evidence="3 4" key="1">
    <citation type="submission" date="2019-03" db="EMBL/GenBank/DDBJ databases">
        <title>Lake Tanganyika Metagenome-Assembled Genomes (MAGs).</title>
        <authorList>
            <person name="Tran P."/>
        </authorList>
    </citation>
    <scope>NUCLEOTIDE SEQUENCE [LARGE SCALE GENOMIC DNA]</scope>
    <source>
        <strain evidence="3">K_DeepCast_65m_m2_236</strain>
    </source>
</reference>
<accession>A0A937X7S7</accession>
<dbReference type="InterPro" id="IPR050952">
    <property type="entry name" value="TRIM-NHL_E3_ligases"/>
</dbReference>
<evidence type="ECO:0000313" key="3">
    <source>
        <dbReference type="EMBL" id="MBM3275176.1"/>
    </source>
</evidence>
<feature type="domain" description="IPT/TIG" evidence="2">
    <location>
        <begin position="92"/>
        <end position="174"/>
    </location>
</feature>
<dbReference type="EMBL" id="VGJX01000473">
    <property type="protein sequence ID" value="MBM3275176.1"/>
    <property type="molecule type" value="Genomic_DNA"/>
</dbReference>
<dbReference type="PANTHER" id="PTHR24104:SF25">
    <property type="entry name" value="PROTEIN LIN-41"/>
    <property type="match status" value="1"/>
</dbReference>
<dbReference type="Proteomes" id="UP000703893">
    <property type="component" value="Unassembled WGS sequence"/>
</dbReference>
<dbReference type="Gene3D" id="2.60.40.1080">
    <property type="match status" value="2"/>
</dbReference>
<evidence type="ECO:0000259" key="2">
    <source>
        <dbReference type="SMART" id="SM00429"/>
    </source>
</evidence>
<dbReference type="CDD" id="cd00102">
    <property type="entry name" value="IPT"/>
    <property type="match status" value="1"/>
</dbReference>
<sequence>MRLAKTGTLQGMVKAPKAPVGTNLLGVEVYVPGSPYLAKTDAAGAYFLPNMPEGTFDLVAAKSGLGNAQVEGAVVKADSRTSAPDLVLAVAEPTISALEPSNGASGSVITIRGKHFGFETQEIVKVTFSGAPAARVERPDAGTLVATVPAGAQSGNVAVDVAGIASNQVPFQVVQDFAIEPAAPELAVGKDRLLTVKARDTANRPVASPAVLWSLLSGTNLSVTPGGLVTGKGTGVSKVACRIGAIERQVDVTVFRISAVATSPAQLSLFIPPASGAAGINFPASGTLKATVTASDRADRGVTWTSDDETIKVDQAGVVTLLSGAKPGTASISAASADDPAVTARAIVAVGSAKPLHLPAIRSKTTFASEIGFYGGAGTGVAVDAAGNLYVAHNVGSGSPFHDKPQGAKVSKITPGGQRSDFVPIGTLVGATDVAVDAAGNLFVAEGIGYLAPYWGNPQGNRVLKVTPSGQISTFITKVDNPTGLTFDRAGNLYVASWNDNAIYKYSPSGEPLGKFAGGFDAQPYDIATDANDNIYVAAAMGYTNDKLYSGKKIYKVTPAGASSVFYEAPGGEPVGLAFDAEGHLWATYYNAQKLARIAPDGSAVTFPIEAD</sequence>
<dbReference type="InterPro" id="IPR013784">
    <property type="entry name" value="Carb-bd-like_fold"/>
</dbReference>
<dbReference type="InterPro" id="IPR014756">
    <property type="entry name" value="Ig_E-set"/>
</dbReference>
<dbReference type="InterPro" id="IPR008964">
    <property type="entry name" value="Invasin/intimin_cell_adhesion"/>
</dbReference>
<dbReference type="GO" id="GO:0030246">
    <property type="term" value="F:carbohydrate binding"/>
    <property type="evidence" value="ECO:0007669"/>
    <property type="project" value="InterPro"/>
</dbReference>
<name>A0A937X7S7_9BACT</name>
<dbReference type="InterPro" id="IPR011042">
    <property type="entry name" value="6-blade_b-propeller_TolB-like"/>
</dbReference>
<dbReference type="Gene3D" id="2.60.40.10">
    <property type="entry name" value="Immunoglobulins"/>
    <property type="match status" value="1"/>
</dbReference>
<dbReference type="Pfam" id="PF02368">
    <property type="entry name" value="Big_2"/>
    <property type="match status" value="1"/>
</dbReference>
<dbReference type="GO" id="GO:0008270">
    <property type="term" value="F:zinc ion binding"/>
    <property type="evidence" value="ECO:0007669"/>
    <property type="project" value="UniProtKB-KW"/>
</dbReference>
<organism evidence="3 4">
    <name type="scientific">Candidatus Tanganyikabacteria bacterium</name>
    <dbReference type="NCBI Taxonomy" id="2961651"/>
    <lineage>
        <taxon>Bacteria</taxon>
        <taxon>Bacillati</taxon>
        <taxon>Candidatus Sericytochromatia</taxon>
        <taxon>Candidatus Tanganyikabacteria</taxon>
    </lineage>
</organism>
<dbReference type="InterPro" id="IPR013783">
    <property type="entry name" value="Ig-like_fold"/>
</dbReference>
<evidence type="ECO:0000256" key="1">
    <source>
        <dbReference type="ARBA" id="ARBA00022837"/>
    </source>
</evidence>
<dbReference type="PANTHER" id="PTHR24104">
    <property type="entry name" value="E3 UBIQUITIN-PROTEIN LIGASE NHLRC1-RELATED"/>
    <property type="match status" value="1"/>
</dbReference>
<dbReference type="AlphaFoldDB" id="A0A937X7S7"/>
<dbReference type="SUPFAM" id="SSF49452">
    <property type="entry name" value="Starch-binding domain-like"/>
    <property type="match status" value="1"/>
</dbReference>
<dbReference type="Gene3D" id="2.120.10.30">
    <property type="entry name" value="TolB, C-terminal domain"/>
    <property type="match status" value="1"/>
</dbReference>
<dbReference type="SUPFAM" id="SSF63829">
    <property type="entry name" value="Calcium-dependent phosphotriesterase"/>
    <property type="match status" value="1"/>
</dbReference>
<feature type="non-terminal residue" evidence="3">
    <location>
        <position position="612"/>
    </location>
</feature>